<gene>
    <name evidence="4" type="ORF">EYF80_019493</name>
</gene>
<evidence type="ECO:0000259" key="3">
    <source>
        <dbReference type="PROSITE" id="PS50081"/>
    </source>
</evidence>
<evidence type="ECO:0000256" key="2">
    <source>
        <dbReference type="ARBA" id="ARBA00022833"/>
    </source>
</evidence>
<reference evidence="4 5" key="1">
    <citation type="submission" date="2019-03" db="EMBL/GenBank/DDBJ databases">
        <title>First draft genome of Liparis tanakae, snailfish: a comprehensive survey of snailfish specific genes.</title>
        <authorList>
            <person name="Kim W."/>
            <person name="Song I."/>
            <person name="Jeong J.-H."/>
            <person name="Kim D."/>
            <person name="Kim S."/>
            <person name="Ryu S."/>
            <person name="Song J.Y."/>
            <person name="Lee S.K."/>
        </authorList>
    </citation>
    <scope>NUCLEOTIDE SEQUENCE [LARGE SCALE GENOMIC DNA]</scope>
    <source>
        <tissue evidence="4">Muscle</tissue>
    </source>
</reference>
<dbReference type="GO" id="GO:0046872">
    <property type="term" value="F:metal ion binding"/>
    <property type="evidence" value="ECO:0007669"/>
    <property type="project" value="UniProtKB-KW"/>
</dbReference>
<accession>A0A4Z2HWT4</accession>
<dbReference type="Pfam" id="PF00130">
    <property type="entry name" value="C1_1"/>
    <property type="match status" value="1"/>
</dbReference>
<dbReference type="AlphaFoldDB" id="A0A4Z2HWT4"/>
<keyword evidence="5" id="KW-1185">Reference proteome</keyword>
<dbReference type="SUPFAM" id="SSF57889">
    <property type="entry name" value="Cysteine-rich domain"/>
    <property type="match status" value="1"/>
</dbReference>
<name>A0A4Z2HWT4_9TELE</name>
<evidence type="ECO:0000313" key="5">
    <source>
        <dbReference type="Proteomes" id="UP000314294"/>
    </source>
</evidence>
<protein>
    <recommendedName>
        <fullName evidence="3">Phorbol-ester/DAG-type domain-containing protein</fullName>
    </recommendedName>
</protein>
<dbReference type="PROSITE" id="PS50081">
    <property type="entry name" value="ZF_DAG_PE_2"/>
    <property type="match status" value="1"/>
</dbReference>
<keyword evidence="2" id="KW-0862">Zinc</keyword>
<proteinExistence type="predicted"/>
<dbReference type="EMBL" id="SRLO01000165">
    <property type="protein sequence ID" value="TNN70279.1"/>
    <property type="molecule type" value="Genomic_DNA"/>
</dbReference>
<sequence>MRVVDRREERTVLKRDARRPGCHNNESTTIQKDIQLQRFKHHTQRKKETGREKNIRYKIKDEPPRCSRGRMYRFRVPNVLCWPRTRWHPSDRLPPDPSSFLFLPQPDELEGVHTHTFKMKPFKKAKSCDICKQAITKEGFICKACRLSCHRKCEGKVRP</sequence>
<dbReference type="OrthoDB" id="8783038at2759"/>
<evidence type="ECO:0000256" key="1">
    <source>
        <dbReference type="ARBA" id="ARBA00022723"/>
    </source>
</evidence>
<dbReference type="InterPro" id="IPR002219">
    <property type="entry name" value="PKC_DAG/PE"/>
</dbReference>
<dbReference type="Proteomes" id="UP000314294">
    <property type="component" value="Unassembled WGS sequence"/>
</dbReference>
<organism evidence="4 5">
    <name type="scientific">Liparis tanakae</name>
    <name type="common">Tanaka's snailfish</name>
    <dbReference type="NCBI Taxonomy" id="230148"/>
    <lineage>
        <taxon>Eukaryota</taxon>
        <taxon>Metazoa</taxon>
        <taxon>Chordata</taxon>
        <taxon>Craniata</taxon>
        <taxon>Vertebrata</taxon>
        <taxon>Euteleostomi</taxon>
        <taxon>Actinopterygii</taxon>
        <taxon>Neopterygii</taxon>
        <taxon>Teleostei</taxon>
        <taxon>Neoteleostei</taxon>
        <taxon>Acanthomorphata</taxon>
        <taxon>Eupercaria</taxon>
        <taxon>Perciformes</taxon>
        <taxon>Cottioidei</taxon>
        <taxon>Cottales</taxon>
        <taxon>Liparidae</taxon>
        <taxon>Liparis</taxon>
    </lineage>
</organism>
<feature type="domain" description="Phorbol-ester/DAG-type" evidence="3">
    <location>
        <begin position="114"/>
        <end position="159"/>
    </location>
</feature>
<evidence type="ECO:0000313" key="4">
    <source>
        <dbReference type="EMBL" id="TNN70279.1"/>
    </source>
</evidence>
<comment type="caution">
    <text evidence="4">The sequence shown here is derived from an EMBL/GenBank/DDBJ whole genome shotgun (WGS) entry which is preliminary data.</text>
</comment>
<dbReference type="Gene3D" id="3.30.60.20">
    <property type="match status" value="1"/>
</dbReference>
<dbReference type="InterPro" id="IPR046349">
    <property type="entry name" value="C1-like_sf"/>
</dbReference>
<keyword evidence="1" id="KW-0479">Metal-binding</keyword>